<evidence type="ECO:0000313" key="1">
    <source>
        <dbReference type="EMBL" id="KAK7032377.1"/>
    </source>
</evidence>
<name>A0AAW0C1P1_9AGAR</name>
<protein>
    <submittedName>
        <fullName evidence="1">Uncharacterized protein</fullName>
    </submittedName>
</protein>
<proteinExistence type="predicted"/>
<reference evidence="1 2" key="1">
    <citation type="submission" date="2024-01" db="EMBL/GenBank/DDBJ databases">
        <title>A draft genome for a cacao thread blight-causing isolate of Paramarasmius palmivorus.</title>
        <authorList>
            <person name="Baruah I.K."/>
            <person name="Bukari Y."/>
            <person name="Amoako-Attah I."/>
            <person name="Meinhardt L.W."/>
            <person name="Bailey B.A."/>
            <person name="Cohen S.P."/>
        </authorList>
    </citation>
    <scope>NUCLEOTIDE SEQUENCE [LARGE SCALE GENOMIC DNA]</scope>
    <source>
        <strain evidence="1 2">GH-12</strain>
    </source>
</reference>
<evidence type="ECO:0000313" key="2">
    <source>
        <dbReference type="Proteomes" id="UP001383192"/>
    </source>
</evidence>
<dbReference type="Proteomes" id="UP001383192">
    <property type="component" value="Unassembled WGS sequence"/>
</dbReference>
<sequence>MKRCAQLAALDLLSTVGEGTFATYLGLRQLDWSESSWASIEPSKELAWVKCYNGGLECTRLQVPLNYSDPEDQSAAIAIVRLKANTTDSPNYLGPTLCFVVSGVLSRCSLV</sequence>
<dbReference type="EMBL" id="JAYKXP010000065">
    <property type="protein sequence ID" value="KAK7032377.1"/>
    <property type="molecule type" value="Genomic_DNA"/>
</dbReference>
<comment type="caution">
    <text evidence="1">The sequence shown here is derived from an EMBL/GenBank/DDBJ whole genome shotgun (WGS) entry which is preliminary data.</text>
</comment>
<accession>A0AAW0C1P1</accession>
<dbReference type="AlphaFoldDB" id="A0AAW0C1P1"/>
<organism evidence="1 2">
    <name type="scientific">Paramarasmius palmivorus</name>
    <dbReference type="NCBI Taxonomy" id="297713"/>
    <lineage>
        <taxon>Eukaryota</taxon>
        <taxon>Fungi</taxon>
        <taxon>Dikarya</taxon>
        <taxon>Basidiomycota</taxon>
        <taxon>Agaricomycotina</taxon>
        <taxon>Agaricomycetes</taxon>
        <taxon>Agaricomycetidae</taxon>
        <taxon>Agaricales</taxon>
        <taxon>Marasmiineae</taxon>
        <taxon>Marasmiaceae</taxon>
        <taxon>Paramarasmius</taxon>
    </lineage>
</organism>
<keyword evidence="2" id="KW-1185">Reference proteome</keyword>
<gene>
    <name evidence="1" type="ORF">VNI00_013125</name>
</gene>